<proteinExistence type="predicted"/>
<protein>
    <submittedName>
        <fullName evidence="2">Cupin domain-containing protein</fullName>
    </submittedName>
</protein>
<dbReference type="STRING" id="1434700.SAMN06296427_1048"/>
<sequence>MRRRNFILTGLLSVPVLSFGKLLDFKLFSPPQKGFFIKANESRFNGEQKTIANELLRCVVSNKDSDGQLLMGTTLPGSIKFKGGPPLHIHKLQDEIFFVVSGEFLIQLDKQIFTAKTGDATFIPRGTPHTFANPHENNPGSLISIHIPGSDEMEAYFKTIASGNFPKESSADLSDVGPPIDIDAYYKNLKT</sequence>
<evidence type="ECO:0000313" key="3">
    <source>
        <dbReference type="Proteomes" id="UP000192393"/>
    </source>
</evidence>
<dbReference type="Gene3D" id="2.60.120.10">
    <property type="entry name" value="Jelly Rolls"/>
    <property type="match status" value="1"/>
</dbReference>
<dbReference type="InterPro" id="IPR011051">
    <property type="entry name" value="RmlC_Cupin_sf"/>
</dbReference>
<dbReference type="AlphaFoldDB" id="A0A1W2A7I3"/>
<keyword evidence="3" id="KW-1185">Reference proteome</keyword>
<evidence type="ECO:0000259" key="1">
    <source>
        <dbReference type="Pfam" id="PF07883"/>
    </source>
</evidence>
<dbReference type="SUPFAM" id="SSF51182">
    <property type="entry name" value="RmlC-like cupins"/>
    <property type="match status" value="1"/>
</dbReference>
<dbReference type="PANTHER" id="PTHR36440:SF1">
    <property type="entry name" value="PUTATIVE (AFU_ORTHOLOGUE AFUA_8G07350)-RELATED"/>
    <property type="match status" value="1"/>
</dbReference>
<dbReference type="RefSeq" id="WP_084016935.1">
    <property type="nucleotide sequence ID" value="NZ_FWXS01000004.1"/>
</dbReference>
<dbReference type="InterPro" id="IPR013096">
    <property type="entry name" value="Cupin_2"/>
</dbReference>
<reference evidence="3" key="1">
    <citation type="submission" date="2017-04" db="EMBL/GenBank/DDBJ databases">
        <authorList>
            <person name="Varghese N."/>
            <person name="Submissions S."/>
        </authorList>
    </citation>
    <scope>NUCLEOTIDE SEQUENCE [LARGE SCALE GENOMIC DNA]</scope>
    <source>
        <strain evidence="3">CGMCC 1.12708</strain>
    </source>
</reference>
<feature type="domain" description="Cupin type-2" evidence="1">
    <location>
        <begin position="84"/>
        <end position="145"/>
    </location>
</feature>
<dbReference type="EMBL" id="FWXS01000004">
    <property type="protein sequence ID" value="SMC56596.1"/>
    <property type="molecule type" value="Genomic_DNA"/>
</dbReference>
<gene>
    <name evidence="2" type="ORF">SAMN06296427_1048</name>
</gene>
<dbReference type="InterPro" id="IPR014710">
    <property type="entry name" value="RmlC-like_jellyroll"/>
</dbReference>
<dbReference type="PANTHER" id="PTHR36440">
    <property type="entry name" value="PUTATIVE (AFU_ORTHOLOGUE AFUA_8G07350)-RELATED"/>
    <property type="match status" value="1"/>
</dbReference>
<dbReference type="InterPro" id="IPR053146">
    <property type="entry name" value="QDO-like"/>
</dbReference>
<accession>A0A1W2A7I3</accession>
<evidence type="ECO:0000313" key="2">
    <source>
        <dbReference type="EMBL" id="SMC56596.1"/>
    </source>
</evidence>
<dbReference type="Proteomes" id="UP000192393">
    <property type="component" value="Unassembled WGS sequence"/>
</dbReference>
<organism evidence="2 3">
    <name type="scientific">Moheibacter sediminis</name>
    <dbReference type="NCBI Taxonomy" id="1434700"/>
    <lineage>
        <taxon>Bacteria</taxon>
        <taxon>Pseudomonadati</taxon>
        <taxon>Bacteroidota</taxon>
        <taxon>Flavobacteriia</taxon>
        <taxon>Flavobacteriales</taxon>
        <taxon>Weeksellaceae</taxon>
        <taxon>Moheibacter</taxon>
    </lineage>
</organism>
<dbReference type="OrthoDB" id="1423961at2"/>
<dbReference type="Pfam" id="PF07883">
    <property type="entry name" value="Cupin_2"/>
    <property type="match status" value="1"/>
</dbReference>
<name>A0A1W2A7I3_9FLAO</name>